<gene>
    <name evidence="1" type="ORF">KU39_1766</name>
</gene>
<evidence type="ECO:0000313" key="1">
    <source>
        <dbReference type="EMBL" id="ALB22946.1"/>
    </source>
</evidence>
<accession>A0A1L6TC52</accession>
<dbReference type="EMBL" id="CP012508">
    <property type="protein sequence ID" value="ALB22946.1"/>
    <property type="molecule type" value="Genomic_DNA"/>
</dbReference>
<reference evidence="1 2" key="1">
    <citation type="journal article" date="2014" name="Genome Announc.">
        <title>Comparative Genome Analysis of Two Isolates of the Fish Pathogen Piscirickettsia salmonis from Different Hosts Reveals Major Differences in Virulence-Associated Secretion Systems.</title>
        <authorList>
            <person name="Bohle H."/>
            <person name="Henriquez P."/>
            <person name="Grothusen H."/>
            <person name="Navas E."/>
            <person name="Sandoval A."/>
            <person name="Bustamante F."/>
            <person name="Bustos P."/>
            <person name="Mancilla M."/>
        </authorList>
    </citation>
    <scope>NUCLEOTIDE SEQUENCE [LARGE SCALE GENOMIC DNA]</scope>
    <source>
        <strain evidence="2">B1-32597</strain>
    </source>
</reference>
<sequence length="132" mass="13870">MKRLSLQQNISYLICIIITVVIALAIKPSYPNDPRGILLPSSSQQLTPLQADQVQLINYLPGGIKVGAINIEMHLTSTQAAEVKTAMGKVEAYAKALAAQSGANTVAVIGGGIASSPQPLTALVFRGVAFRN</sequence>
<organism evidence="1 2">
    <name type="scientific">Piscirickettsia salmonis</name>
    <dbReference type="NCBI Taxonomy" id="1238"/>
    <lineage>
        <taxon>Bacteria</taxon>
        <taxon>Pseudomonadati</taxon>
        <taxon>Pseudomonadota</taxon>
        <taxon>Gammaproteobacteria</taxon>
        <taxon>Thiotrichales</taxon>
        <taxon>Piscirickettsiaceae</taxon>
        <taxon>Piscirickettsia</taxon>
    </lineage>
</organism>
<dbReference type="Proteomes" id="UP000029558">
    <property type="component" value="Chromosome"/>
</dbReference>
<dbReference type="AlphaFoldDB" id="A0A1L6TC52"/>
<dbReference type="OrthoDB" id="5615846at2"/>
<dbReference type="RefSeq" id="WP_017376669.1">
    <property type="nucleotide sequence ID" value="NZ_CP012508.1"/>
</dbReference>
<evidence type="ECO:0000313" key="2">
    <source>
        <dbReference type="Proteomes" id="UP000029558"/>
    </source>
</evidence>
<proteinExistence type="predicted"/>
<name>A0A1L6TC52_PISSA</name>
<protein>
    <submittedName>
        <fullName evidence="1">UDP-N-acetylglucosamine 1-carboxyvinyltransferase</fullName>
    </submittedName>
</protein>